<dbReference type="PANTHER" id="PTHR38011">
    <property type="entry name" value="DIHYDROFOLATE REDUCTASE FAMILY PROTEIN (AFU_ORTHOLOGUE AFUA_8G06820)"/>
    <property type="match status" value="1"/>
</dbReference>
<dbReference type="EMBL" id="VFIP01000021">
    <property type="protein sequence ID" value="TWR93487.1"/>
    <property type="molecule type" value="Genomic_DNA"/>
</dbReference>
<dbReference type="AlphaFoldDB" id="A0A5C5PWP7"/>
<evidence type="ECO:0000259" key="1">
    <source>
        <dbReference type="Pfam" id="PF01872"/>
    </source>
</evidence>
<organism evidence="2 3">
    <name type="scientific">Pseudomonas saxonica</name>
    <dbReference type="NCBI Taxonomy" id="2600598"/>
    <lineage>
        <taxon>Bacteria</taxon>
        <taxon>Pseudomonadati</taxon>
        <taxon>Pseudomonadota</taxon>
        <taxon>Gammaproteobacteria</taxon>
        <taxon>Pseudomonadales</taxon>
        <taxon>Pseudomonadaceae</taxon>
        <taxon>Pseudomonas</taxon>
    </lineage>
</organism>
<comment type="caution">
    <text evidence="2">The sequence shown here is derived from an EMBL/GenBank/DDBJ whole genome shotgun (WGS) entry which is preliminary data.</text>
</comment>
<reference evidence="2 3" key="1">
    <citation type="submission" date="2019-06" db="EMBL/GenBank/DDBJ databases">
        <title>Pseudomonas bimorpha sp. nov. isolated from bovine raw milk and skim milk concentrate.</title>
        <authorList>
            <person name="Hofmann K."/>
            <person name="Huptas C."/>
            <person name="Doll E."/>
            <person name="Scherer S."/>
            <person name="Wenning M."/>
        </authorList>
    </citation>
    <scope>NUCLEOTIDE SEQUENCE [LARGE SCALE GENOMIC DNA]</scope>
    <source>
        <strain evidence="2 3">DSM 108990</strain>
    </source>
</reference>
<protein>
    <submittedName>
        <fullName evidence="2">Dihydrofolate reductase</fullName>
    </submittedName>
</protein>
<name>A0A5C5PWP7_9PSED</name>
<dbReference type="InterPro" id="IPR050765">
    <property type="entry name" value="Riboflavin_Biosynth_HTPR"/>
</dbReference>
<evidence type="ECO:0000313" key="2">
    <source>
        <dbReference type="EMBL" id="TWR93487.1"/>
    </source>
</evidence>
<sequence>MRKIVSFVHVSLDGFVASTDEGMDSLGWISLSDDLFGYVEQRIQQTDTALYGRVTYQMMESYWPTAAEQPNASAHDHAHSRWYKTARKIVLSTTLLEKNHPDTKIISSNLSDEISKLKHSAGSEILVFGSPGATHALMAENLIDEYLLFINPILLGQGIPLFKNIEDRTALTLVKSKLFASGVVCLNYVVKRNK</sequence>
<dbReference type="GO" id="GO:0009231">
    <property type="term" value="P:riboflavin biosynthetic process"/>
    <property type="evidence" value="ECO:0007669"/>
    <property type="project" value="InterPro"/>
</dbReference>
<dbReference type="RefSeq" id="WP_122785968.1">
    <property type="nucleotide sequence ID" value="NZ_VFIP01000021.1"/>
</dbReference>
<gene>
    <name evidence="2" type="ORF">FJD37_12585</name>
</gene>
<dbReference type="InterPro" id="IPR024072">
    <property type="entry name" value="DHFR-like_dom_sf"/>
</dbReference>
<accession>A0A5C5PWP7</accession>
<dbReference type="Pfam" id="PF01872">
    <property type="entry name" value="RibD_C"/>
    <property type="match status" value="1"/>
</dbReference>
<dbReference type="InterPro" id="IPR002734">
    <property type="entry name" value="RibDG_C"/>
</dbReference>
<dbReference type="GO" id="GO:0008703">
    <property type="term" value="F:5-amino-6-(5-phosphoribosylamino)uracil reductase activity"/>
    <property type="evidence" value="ECO:0007669"/>
    <property type="project" value="InterPro"/>
</dbReference>
<dbReference type="SUPFAM" id="SSF53597">
    <property type="entry name" value="Dihydrofolate reductase-like"/>
    <property type="match status" value="1"/>
</dbReference>
<dbReference type="OrthoDB" id="7342392at2"/>
<dbReference type="Gene3D" id="3.40.430.10">
    <property type="entry name" value="Dihydrofolate Reductase, subunit A"/>
    <property type="match status" value="1"/>
</dbReference>
<feature type="domain" description="Bacterial bifunctional deaminase-reductase C-terminal" evidence="1">
    <location>
        <begin position="2"/>
        <end position="184"/>
    </location>
</feature>
<proteinExistence type="predicted"/>
<dbReference type="Proteomes" id="UP000317901">
    <property type="component" value="Unassembled WGS sequence"/>
</dbReference>
<dbReference type="PANTHER" id="PTHR38011:SF11">
    <property type="entry name" value="2,5-DIAMINO-6-RIBOSYLAMINO-4(3H)-PYRIMIDINONE 5'-PHOSPHATE REDUCTASE"/>
    <property type="match status" value="1"/>
</dbReference>
<evidence type="ECO:0000313" key="3">
    <source>
        <dbReference type="Proteomes" id="UP000317901"/>
    </source>
</evidence>